<dbReference type="Proteomes" id="UP000714275">
    <property type="component" value="Unassembled WGS sequence"/>
</dbReference>
<feature type="region of interest" description="Disordered" evidence="1">
    <location>
        <begin position="1"/>
        <end position="22"/>
    </location>
</feature>
<keyword evidence="3" id="KW-1185">Reference proteome</keyword>
<protein>
    <submittedName>
        <fullName evidence="2">Uncharacterized protein</fullName>
    </submittedName>
</protein>
<dbReference type="OrthoDB" id="3257486at2759"/>
<dbReference type="AlphaFoldDB" id="A0A9P7D037"/>
<accession>A0A9P7D037</accession>
<dbReference type="Gene3D" id="2.40.70.10">
    <property type="entry name" value="Acid Proteases"/>
    <property type="match status" value="1"/>
</dbReference>
<feature type="non-terminal residue" evidence="2">
    <location>
        <position position="228"/>
    </location>
</feature>
<dbReference type="EMBL" id="JABBWD010000043">
    <property type="protein sequence ID" value="KAG1774228.1"/>
    <property type="molecule type" value="Genomic_DNA"/>
</dbReference>
<comment type="caution">
    <text evidence="2">The sequence shown here is derived from an EMBL/GenBank/DDBJ whole genome shotgun (WGS) entry which is preliminary data.</text>
</comment>
<name>A0A9P7D037_9AGAM</name>
<dbReference type="CDD" id="cd00303">
    <property type="entry name" value="retropepsin_like"/>
    <property type="match status" value="1"/>
</dbReference>
<evidence type="ECO:0000256" key="1">
    <source>
        <dbReference type="SAM" id="MobiDB-lite"/>
    </source>
</evidence>
<proteinExistence type="predicted"/>
<gene>
    <name evidence="2" type="ORF">EV702DRAFT_975035</name>
</gene>
<feature type="compositionally biased region" description="Polar residues" evidence="1">
    <location>
        <begin position="40"/>
        <end position="59"/>
    </location>
</feature>
<dbReference type="InterPro" id="IPR021109">
    <property type="entry name" value="Peptidase_aspartic_dom_sf"/>
</dbReference>
<reference evidence="2" key="1">
    <citation type="journal article" date="2020" name="New Phytol.">
        <title>Comparative genomics reveals dynamic genome evolution in host specialist ectomycorrhizal fungi.</title>
        <authorList>
            <person name="Lofgren L.A."/>
            <person name="Nguyen N.H."/>
            <person name="Vilgalys R."/>
            <person name="Ruytinx J."/>
            <person name="Liao H.L."/>
            <person name="Branco S."/>
            <person name="Kuo A."/>
            <person name="LaButti K."/>
            <person name="Lipzen A."/>
            <person name="Andreopoulos W."/>
            <person name="Pangilinan J."/>
            <person name="Riley R."/>
            <person name="Hundley H."/>
            <person name="Na H."/>
            <person name="Barry K."/>
            <person name="Grigoriev I.V."/>
            <person name="Stajich J.E."/>
            <person name="Kennedy P.G."/>
        </authorList>
    </citation>
    <scope>NUCLEOTIDE SEQUENCE</scope>
    <source>
        <strain evidence="2">DOB743</strain>
    </source>
</reference>
<organism evidence="2 3">
    <name type="scientific">Suillus placidus</name>
    <dbReference type="NCBI Taxonomy" id="48579"/>
    <lineage>
        <taxon>Eukaryota</taxon>
        <taxon>Fungi</taxon>
        <taxon>Dikarya</taxon>
        <taxon>Basidiomycota</taxon>
        <taxon>Agaricomycotina</taxon>
        <taxon>Agaricomycetes</taxon>
        <taxon>Agaricomycetidae</taxon>
        <taxon>Boletales</taxon>
        <taxon>Suillineae</taxon>
        <taxon>Suillaceae</taxon>
        <taxon>Suillus</taxon>
    </lineage>
</organism>
<evidence type="ECO:0000313" key="3">
    <source>
        <dbReference type="Proteomes" id="UP000714275"/>
    </source>
</evidence>
<feature type="region of interest" description="Disordered" evidence="1">
    <location>
        <begin position="35"/>
        <end position="59"/>
    </location>
</feature>
<evidence type="ECO:0000313" key="2">
    <source>
        <dbReference type="EMBL" id="KAG1774228.1"/>
    </source>
</evidence>
<sequence>MPQEQKVSKSPAPEVTDKNPLPQVAINNLSNLRTEVCGSGRSTGKNAVSSPGGPHTTQVPTAKSWLPIWYAQRLRDQSPIQAIALLCIAVHPKRHLETTDAVLQQLNQLPIEEAAMAIQELHGPKRYICGTGRSLFLPASLTTIDDRRCIATRALLDSGCTGSSVDAGFIRAHGLNTHKIARPVPVYNTDGSLNSGGSITDYVVLQLAIGNHVERITFGVTNLGGGDL</sequence>